<comment type="caution">
    <text evidence="1">The sequence shown here is derived from an EMBL/GenBank/DDBJ whole genome shotgun (WGS) entry which is preliminary data.</text>
</comment>
<sequence length="277" mass="31062">MKALIIGLLMFWLWPVAGQRTYDIHELQALSPATFRLAFHFVGLEDGRNFTGDPDDPVLAAHGNNEKLRADVLMRYLLNEMNFRFRTALLDFAPSRDARIRFALVNGAEEPLRSAFFYRHGERVRTLDDAMNIIFTRYPGPGKAPDASVPGVGSNRIHVYNRLPGFLKGSHDTWTIARIINHELGHTQGLDHTFNCNNPCAGIDLEPEDECFGACTTNNNGSAAGTNCYGGSGRDLMMGYGSQLHLTVCETEQLWNYMLRHPRPWVELPFVGAPAPW</sequence>
<keyword evidence="2" id="KW-1185">Reference proteome</keyword>
<dbReference type="RefSeq" id="WP_183494726.1">
    <property type="nucleotide sequence ID" value="NZ_JACIFF010000002.1"/>
</dbReference>
<dbReference type="EMBL" id="JACIFF010000002">
    <property type="protein sequence ID" value="MBB4078478.1"/>
    <property type="molecule type" value="Genomic_DNA"/>
</dbReference>
<dbReference type="AlphaFoldDB" id="A0A840E8U4"/>
<proteinExistence type="predicted"/>
<dbReference type="Gene3D" id="3.40.390.10">
    <property type="entry name" value="Collagenase (Catalytic Domain)"/>
    <property type="match status" value="1"/>
</dbReference>
<evidence type="ECO:0000313" key="2">
    <source>
        <dbReference type="Proteomes" id="UP000576209"/>
    </source>
</evidence>
<accession>A0A840E8U4</accession>
<evidence type="ECO:0000313" key="1">
    <source>
        <dbReference type="EMBL" id="MBB4078478.1"/>
    </source>
</evidence>
<dbReference type="SUPFAM" id="SSF55486">
    <property type="entry name" value="Metalloproteases ('zincins'), catalytic domain"/>
    <property type="match status" value="1"/>
</dbReference>
<gene>
    <name evidence="1" type="ORF">GGR28_001091</name>
</gene>
<dbReference type="GO" id="GO:0008237">
    <property type="term" value="F:metallopeptidase activity"/>
    <property type="evidence" value="ECO:0007669"/>
    <property type="project" value="InterPro"/>
</dbReference>
<dbReference type="Proteomes" id="UP000576209">
    <property type="component" value="Unassembled WGS sequence"/>
</dbReference>
<dbReference type="InterPro" id="IPR024079">
    <property type="entry name" value="MetalloPept_cat_dom_sf"/>
</dbReference>
<reference evidence="1 2" key="1">
    <citation type="submission" date="2020-08" db="EMBL/GenBank/DDBJ databases">
        <title>Genomic Encyclopedia of Type Strains, Phase IV (KMG-IV): sequencing the most valuable type-strain genomes for metagenomic binning, comparative biology and taxonomic classification.</title>
        <authorList>
            <person name="Goeker M."/>
        </authorList>
    </citation>
    <scope>NUCLEOTIDE SEQUENCE [LARGE SCALE GENOMIC DNA]</scope>
    <source>
        <strain evidence="1 2">DSM 105137</strain>
    </source>
</reference>
<name>A0A840E8U4_9BACT</name>
<protein>
    <submittedName>
        <fullName evidence="1">Uncharacterized protein</fullName>
    </submittedName>
</protein>
<organism evidence="1 2">
    <name type="scientific">Neolewinella aquimaris</name>
    <dbReference type="NCBI Taxonomy" id="1835722"/>
    <lineage>
        <taxon>Bacteria</taxon>
        <taxon>Pseudomonadati</taxon>
        <taxon>Bacteroidota</taxon>
        <taxon>Saprospiria</taxon>
        <taxon>Saprospirales</taxon>
        <taxon>Lewinellaceae</taxon>
        <taxon>Neolewinella</taxon>
    </lineage>
</organism>